<evidence type="ECO:0000313" key="2">
    <source>
        <dbReference type="WBParaSite" id="Hba_02257"/>
    </source>
</evidence>
<name>A0A1I7WC47_HETBA</name>
<sequence>MLIMNMLSRFFTFIGTLPANLANSMVCAVTDEII</sequence>
<dbReference type="Proteomes" id="UP000095283">
    <property type="component" value="Unplaced"/>
</dbReference>
<evidence type="ECO:0000313" key="1">
    <source>
        <dbReference type="Proteomes" id="UP000095283"/>
    </source>
</evidence>
<dbReference type="AlphaFoldDB" id="A0A1I7WC47"/>
<accession>A0A1I7WC47</accession>
<dbReference type="WBParaSite" id="Hba_02257">
    <property type="protein sequence ID" value="Hba_02257"/>
    <property type="gene ID" value="Hba_02257"/>
</dbReference>
<reference evidence="2" key="1">
    <citation type="submission" date="2016-11" db="UniProtKB">
        <authorList>
            <consortium name="WormBaseParasite"/>
        </authorList>
    </citation>
    <scope>IDENTIFICATION</scope>
</reference>
<keyword evidence="1" id="KW-1185">Reference proteome</keyword>
<proteinExistence type="predicted"/>
<protein>
    <submittedName>
        <fullName evidence="2">Uncharacterized protein</fullName>
    </submittedName>
</protein>
<organism evidence="1 2">
    <name type="scientific">Heterorhabditis bacteriophora</name>
    <name type="common">Entomopathogenic nematode worm</name>
    <dbReference type="NCBI Taxonomy" id="37862"/>
    <lineage>
        <taxon>Eukaryota</taxon>
        <taxon>Metazoa</taxon>
        <taxon>Ecdysozoa</taxon>
        <taxon>Nematoda</taxon>
        <taxon>Chromadorea</taxon>
        <taxon>Rhabditida</taxon>
        <taxon>Rhabditina</taxon>
        <taxon>Rhabditomorpha</taxon>
        <taxon>Strongyloidea</taxon>
        <taxon>Heterorhabditidae</taxon>
        <taxon>Heterorhabditis</taxon>
    </lineage>
</organism>